<organism evidence="4 5">
    <name type="scientific">Fluviicola taffensis (strain DSM 16823 / NCIMB 13979 / RW262)</name>
    <dbReference type="NCBI Taxonomy" id="755732"/>
    <lineage>
        <taxon>Bacteria</taxon>
        <taxon>Pseudomonadati</taxon>
        <taxon>Bacteroidota</taxon>
        <taxon>Flavobacteriia</taxon>
        <taxon>Flavobacteriales</taxon>
        <taxon>Crocinitomicaceae</taxon>
        <taxon>Fluviicola</taxon>
    </lineage>
</organism>
<dbReference type="InterPro" id="IPR026444">
    <property type="entry name" value="Secre_tail"/>
</dbReference>
<sequence precursor="true">MKKLTTFNFLNRKASKNLALGILMSMGSLLSFAQTITTTVATGTTTQGNVPIYGYFGYTYSQQIYLATDFDAAVVGQLNAITKIRFFNASGSLTNANSWTVFLGATSQTSFTSTTNWVPLASMTQVYSGSLTAPAANTWMEITLQTPFIWDGVSNIVVAVDENTTGYSTINWRSQSTGADRSMYYYSDSNNPNPASPPTGLGRFNYVPQAQFVHEIAPACSATPTHATAVSSVSTVCENIPVNLSLTGTTFATGLGYQWQYNDGSGPGWVNFPTGTTAAFSTPLTQTVNVRAITTCIATSAADTTDDITITVNAAPVLTVNTPQSAYCAGGNVQLIVADVAPTTTYTWLPATGLNVANNDTVLANPTNATTYTVTGLNAAGCSSTATALVTPVSKATRTASYSPNTICAPGSPVTITAAVTPTLINGGSTWEYRFLASNGSELQTWNSSNTYNFIPTADSIYKIYYQVRSNGCPDYVDSLPISVIVGFGADVAVVNYDCNNLGGTVSLSNTFDPTGISVYSNPFASSANLTNVALSGNAAITAGRLVLTPSATGNTGSAIIPNTGVSLGVNNSFSMKFKLTADLPINTNGTGGADGLTYSFGDDVVNTGNQNGSGSKFRLIFDACDNSSINMAGIYIVYGNTGGVSSTSVTPTAPSTLFYSNNLTGWKLKTDVLVEFKIDNAGKASLLLDGVSIFSNIQMPAAYMTANTSTWKHAFSATTGGDALRQAITDLSIFTGSAKFALVPTTVAPTVWGNNLVYTGVQPGTYDVWMSNDGNASCAKMIETIEMVNTNPLVLLGNDTTICEGESITLDAGNAGSTYVWSNSQVTTQTRVISQEGPYVVNVTAANGCVGVGSINIDVMDAPSASTIFVQNNMPTYTFTVLNPQNTNQYSWDFGDGTTVTNTPGTVSHTYLTAGPRQVSVTLTNECGTETVVTTIVVTSTASVGENTIEGLSVYPNPATDMVTIALPNTMEASVKVFDLKGGLIQSLETTGAQTEISVSNWNKGVYFLHVQNDTKLSIVKLVIQ</sequence>
<feature type="signal peptide" evidence="2">
    <location>
        <begin position="1"/>
        <end position="33"/>
    </location>
</feature>
<dbReference type="GO" id="GO:0005975">
    <property type="term" value="P:carbohydrate metabolic process"/>
    <property type="evidence" value="ECO:0007669"/>
    <property type="project" value="UniProtKB-ARBA"/>
</dbReference>
<accession>F2I995</accession>
<dbReference type="SUPFAM" id="SSF49299">
    <property type="entry name" value="PKD domain"/>
    <property type="match status" value="1"/>
</dbReference>
<dbReference type="Gene3D" id="2.60.120.200">
    <property type="match status" value="1"/>
</dbReference>
<keyword evidence="5" id="KW-1185">Reference proteome</keyword>
<name>F2I995_FLUTR</name>
<protein>
    <submittedName>
        <fullName evidence="4">PKD domain containing protein</fullName>
    </submittedName>
</protein>
<dbReference type="InterPro" id="IPR013783">
    <property type="entry name" value="Ig-like_fold"/>
</dbReference>
<dbReference type="Pfam" id="PF18911">
    <property type="entry name" value="PKD_4"/>
    <property type="match status" value="1"/>
</dbReference>
<dbReference type="Pfam" id="PF18962">
    <property type="entry name" value="Por_Secre_tail"/>
    <property type="match status" value="1"/>
</dbReference>
<gene>
    <name evidence="4" type="ordered locus">Fluta_2066</name>
</gene>
<dbReference type="RefSeq" id="WP_013686822.1">
    <property type="nucleotide sequence ID" value="NC_015321.1"/>
</dbReference>
<dbReference type="InterPro" id="IPR035986">
    <property type="entry name" value="PKD_dom_sf"/>
</dbReference>
<dbReference type="HOGENOM" id="CLU_295075_0_0_10"/>
<evidence type="ECO:0000313" key="4">
    <source>
        <dbReference type="EMBL" id="AEA44052.1"/>
    </source>
</evidence>
<dbReference type="KEGG" id="fte:Fluta_2066"/>
<dbReference type="NCBIfam" id="TIGR04183">
    <property type="entry name" value="Por_Secre_tail"/>
    <property type="match status" value="1"/>
</dbReference>
<reference evidence="5" key="2">
    <citation type="submission" date="2011-02" db="EMBL/GenBank/DDBJ databases">
        <title>The complete genome of Fluviicola taffensis DSM 16823.</title>
        <authorList>
            <consortium name="US DOE Joint Genome Institute (JGI-PGF)"/>
            <person name="Lucas S."/>
            <person name="Copeland A."/>
            <person name="Lapidus A."/>
            <person name="Bruce D."/>
            <person name="Goodwin L."/>
            <person name="Pitluck S."/>
            <person name="Kyrpides N."/>
            <person name="Mavromatis K."/>
            <person name="Ivanova N."/>
            <person name="Mikhailova N."/>
            <person name="Pagani I."/>
            <person name="Chertkov O."/>
            <person name="Detter J.C."/>
            <person name="Han C."/>
            <person name="Tapia R."/>
            <person name="Land M."/>
            <person name="Hauser L."/>
            <person name="Markowitz V."/>
            <person name="Cheng J.-F."/>
            <person name="Hugenholtz P."/>
            <person name="Woyke T."/>
            <person name="Wu D."/>
            <person name="Tindall B."/>
            <person name="Pomrenke H.G."/>
            <person name="Brambilla E."/>
            <person name="Klenk H.-P."/>
            <person name="Eisen J.A."/>
        </authorList>
    </citation>
    <scope>NUCLEOTIDE SEQUENCE [LARGE SCALE GENOMIC DNA]</scope>
    <source>
        <strain evidence="5">DSM 16823 / RW262 / RW262</strain>
    </source>
</reference>
<evidence type="ECO:0000256" key="1">
    <source>
        <dbReference type="ARBA" id="ARBA00022729"/>
    </source>
</evidence>
<dbReference type="OrthoDB" id="862563at2"/>
<dbReference type="SMART" id="SM00089">
    <property type="entry name" value="PKD"/>
    <property type="match status" value="1"/>
</dbReference>
<dbReference type="PROSITE" id="PS50093">
    <property type="entry name" value="PKD"/>
    <property type="match status" value="1"/>
</dbReference>
<dbReference type="InterPro" id="IPR013320">
    <property type="entry name" value="ConA-like_dom_sf"/>
</dbReference>
<keyword evidence="1 2" id="KW-0732">Signal</keyword>
<dbReference type="GO" id="GO:0004553">
    <property type="term" value="F:hydrolase activity, hydrolyzing O-glycosyl compounds"/>
    <property type="evidence" value="ECO:0007669"/>
    <property type="project" value="UniProtKB-ARBA"/>
</dbReference>
<dbReference type="SUPFAM" id="SSF49899">
    <property type="entry name" value="Concanavalin A-like lectins/glucanases"/>
    <property type="match status" value="1"/>
</dbReference>
<dbReference type="CDD" id="cd00146">
    <property type="entry name" value="PKD"/>
    <property type="match status" value="1"/>
</dbReference>
<dbReference type="InterPro" id="IPR000601">
    <property type="entry name" value="PKD_dom"/>
</dbReference>
<evidence type="ECO:0000313" key="5">
    <source>
        <dbReference type="Proteomes" id="UP000007463"/>
    </source>
</evidence>
<evidence type="ECO:0000259" key="3">
    <source>
        <dbReference type="PROSITE" id="PS50093"/>
    </source>
</evidence>
<dbReference type="Gene3D" id="2.60.40.10">
    <property type="entry name" value="Immunoglobulins"/>
    <property type="match status" value="1"/>
</dbReference>
<dbReference type="AlphaFoldDB" id="F2I995"/>
<dbReference type="EMBL" id="CP002542">
    <property type="protein sequence ID" value="AEA44052.1"/>
    <property type="molecule type" value="Genomic_DNA"/>
</dbReference>
<reference evidence="4 5" key="1">
    <citation type="journal article" date="2011" name="Stand. Genomic Sci.">
        <title>Complete genome sequence of the gliding freshwater bacterium Fluviicola taffensis type strain (RW262).</title>
        <authorList>
            <person name="Woyke T."/>
            <person name="Chertkov O."/>
            <person name="Lapidus A."/>
            <person name="Nolan M."/>
            <person name="Lucas S."/>
            <person name="Del Rio T.G."/>
            <person name="Tice H."/>
            <person name="Cheng J.F."/>
            <person name="Tapia R."/>
            <person name="Han C."/>
            <person name="Goodwin L."/>
            <person name="Pitluck S."/>
            <person name="Liolios K."/>
            <person name="Pagani I."/>
            <person name="Ivanova N."/>
            <person name="Huntemann M."/>
            <person name="Mavromatis K."/>
            <person name="Mikhailova N."/>
            <person name="Pati A."/>
            <person name="Chen A."/>
            <person name="Palaniappan K."/>
            <person name="Land M."/>
            <person name="Hauser L."/>
            <person name="Brambilla E.M."/>
            <person name="Rohde M."/>
            <person name="Mwirichia R."/>
            <person name="Sikorski J."/>
            <person name="Tindall B.J."/>
            <person name="Goker M."/>
            <person name="Bristow J."/>
            <person name="Eisen J.A."/>
            <person name="Markowitz V."/>
            <person name="Hugenholtz P."/>
            <person name="Klenk H.P."/>
            <person name="Kyrpides N.C."/>
        </authorList>
    </citation>
    <scope>NUCLEOTIDE SEQUENCE [LARGE SCALE GENOMIC DNA]</scope>
    <source>
        <strain evidence="5">DSM 16823 / RW262 / RW262</strain>
    </source>
</reference>
<proteinExistence type="predicted"/>
<dbReference type="STRING" id="755732.Fluta_2066"/>
<evidence type="ECO:0000256" key="2">
    <source>
        <dbReference type="SAM" id="SignalP"/>
    </source>
</evidence>
<dbReference type="InterPro" id="IPR022409">
    <property type="entry name" value="PKD/Chitinase_dom"/>
</dbReference>
<feature type="chain" id="PRO_5003283446" evidence="2">
    <location>
        <begin position="34"/>
        <end position="1026"/>
    </location>
</feature>
<dbReference type="eggNOG" id="COG3291">
    <property type="taxonomic scope" value="Bacteria"/>
</dbReference>
<feature type="domain" description="PKD" evidence="3">
    <location>
        <begin position="891"/>
        <end position="946"/>
    </location>
</feature>
<dbReference type="Proteomes" id="UP000007463">
    <property type="component" value="Chromosome"/>
</dbReference>